<evidence type="ECO:0000313" key="2">
    <source>
        <dbReference type="Proteomes" id="UP001060215"/>
    </source>
</evidence>
<proteinExistence type="predicted"/>
<organism evidence="1 2">
    <name type="scientific">Camellia lanceoleosa</name>
    <dbReference type="NCBI Taxonomy" id="1840588"/>
    <lineage>
        <taxon>Eukaryota</taxon>
        <taxon>Viridiplantae</taxon>
        <taxon>Streptophyta</taxon>
        <taxon>Embryophyta</taxon>
        <taxon>Tracheophyta</taxon>
        <taxon>Spermatophyta</taxon>
        <taxon>Magnoliopsida</taxon>
        <taxon>eudicotyledons</taxon>
        <taxon>Gunneridae</taxon>
        <taxon>Pentapetalae</taxon>
        <taxon>asterids</taxon>
        <taxon>Ericales</taxon>
        <taxon>Theaceae</taxon>
        <taxon>Camellia</taxon>
    </lineage>
</organism>
<reference evidence="1 2" key="1">
    <citation type="journal article" date="2022" name="Plant J.">
        <title>Chromosome-level genome of Camellia lanceoleosa provides a valuable resource for understanding genome evolution and self-incompatibility.</title>
        <authorList>
            <person name="Gong W."/>
            <person name="Xiao S."/>
            <person name="Wang L."/>
            <person name="Liao Z."/>
            <person name="Chang Y."/>
            <person name="Mo W."/>
            <person name="Hu G."/>
            <person name="Li W."/>
            <person name="Zhao G."/>
            <person name="Zhu H."/>
            <person name="Hu X."/>
            <person name="Ji K."/>
            <person name="Xiang X."/>
            <person name="Song Q."/>
            <person name="Yuan D."/>
            <person name="Jin S."/>
            <person name="Zhang L."/>
        </authorList>
    </citation>
    <scope>NUCLEOTIDE SEQUENCE [LARGE SCALE GENOMIC DNA]</scope>
    <source>
        <strain evidence="1">SQ_2022a</strain>
    </source>
</reference>
<evidence type="ECO:0000313" key="1">
    <source>
        <dbReference type="EMBL" id="KAI7982697.1"/>
    </source>
</evidence>
<comment type="caution">
    <text evidence="1">The sequence shown here is derived from an EMBL/GenBank/DDBJ whole genome shotgun (WGS) entry which is preliminary data.</text>
</comment>
<keyword evidence="2" id="KW-1185">Reference proteome</keyword>
<gene>
    <name evidence="1" type="ORF">LOK49_LG15G02643</name>
</gene>
<protein>
    <submittedName>
        <fullName evidence="1">Uncharacterized protein</fullName>
    </submittedName>
</protein>
<sequence length="156" mass="17882">MYPSTTEIHLMIRFTKSSDSKRLLGWLRFSYESISLWASLNIMVVQGALLPGIFLPLSQLAEGKERSSSKEDEGFGRREGEWFGRREGFEWRCDLCYQCGRLNSFFSFAKEEDDHVDVNNDYVDDDVGVEDDDVDNDIGVEIDLMEDDVGVDDDNT</sequence>
<name>A0ACC0F3Q8_9ERIC</name>
<dbReference type="Proteomes" id="UP001060215">
    <property type="component" value="Chromosome 11"/>
</dbReference>
<dbReference type="EMBL" id="CM045768">
    <property type="protein sequence ID" value="KAI7982697.1"/>
    <property type="molecule type" value="Genomic_DNA"/>
</dbReference>
<accession>A0ACC0F3Q8</accession>